<dbReference type="InterPro" id="IPR023825">
    <property type="entry name" value="CRISPR-assoc_RAMP_BGP1436"/>
</dbReference>
<keyword evidence="5" id="KW-1185">Reference proteome</keyword>
<geneLocation type="plasmid" evidence="5">
    <name>Plasmid1 dna</name>
</geneLocation>
<feature type="region of interest" description="Disordered" evidence="2">
    <location>
        <begin position="657"/>
        <end position="711"/>
    </location>
</feature>
<evidence type="ECO:0000259" key="3">
    <source>
        <dbReference type="Pfam" id="PF03787"/>
    </source>
</evidence>
<evidence type="ECO:0000313" key="5">
    <source>
        <dbReference type="Proteomes" id="UP000218418"/>
    </source>
</evidence>
<protein>
    <recommendedName>
        <fullName evidence="3">CRISPR type III-associated protein domain-containing protein</fullName>
    </recommendedName>
</protein>
<organism evidence="4 5">
    <name type="scientific">Calothrix parasitica NIES-267</name>
    <dbReference type="NCBI Taxonomy" id="1973488"/>
    <lineage>
        <taxon>Bacteria</taxon>
        <taxon>Bacillati</taxon>
        <taxon>Cyanobacteriota</taxon>
        <taxon>Cyanophyceae</taxon>
        <taxon>Nostocales</taxon>
        <taxon>Calotrichaceae</taxon>
        <taxon>Calothrix</taxon>
    </lineage>
</organism>
<feature type="domain" description="CRISPR type III-associated protein" evidence="3">
    <location>
        <begin position="54"/>
        <end position="261"/>
    </location>
</feature>
<dbReference type="GO" id="GO:0051607">
    <property type="term" value="P:defense response to virus"/>
    <property type="evidence" value="ECO:0007669"/>
    <property type="project" value="UniProtKB-KW"/>
</dbReference>
<sequence length="711" mass="81914">MNPRHIKQIKDSNRIANAPYNFIELPNKVVPAKLPLSSDNNYDSERYTGQINCTLTTSSPLYIRCGYTPSDFKKYEGKADDELTEEQKKQWEQEKRKILASFYSYPDNYYPTVPGSSIRGMIRSLIEIISFSKIDQIADKQLIYRAFADITSLGTFYRNRLLKEAEQESSEDAQHRYLFLMQAGYLIQRGSKWVIQPAKELVSGASFARIRIKDISKLVKRSWHNIKHARKVSISVKPLAWHPCREGYIQLYYAQATPPLNQNISSGVLVETGGMPNKKKLECVFGLPDEEANLIPIPDDFDYSIIQEYQEQITKEQIKVLGKDGALKSMHPIFYLVEDGKLIFFGHTMMFRLPYKQSIKEFIPKNLYNSENQQVKVDITEAIFGFISRNKKGQGQAGRVFFSDAKCHNNVDEDIWLSGNKTKSMTPKILATPKPTTFQHYLVQDSENENDLKHYASEPEKETVIRGHKLYWHKPNIKRKDIEEINTVEMEKSSSQYTKIKPIKPDVSFNFNIHFENLNNIELGAILWILKISAKPEYCLSLGMGKPLGMGAIKIEHELLLNKRHERYYKLFNNNQWLTGGENQDNTKSESESCIKAFKDYILKNIHEDDHPEAFNATELDEIPRIQTLLLMLRCDNPPSADDTRYMEISRKQEPCVGGLKRNRKGTNEYSKRPILPTPLQVKLDSESQESSSNTNSATARPPKPKKRPKK</sequence>
<reference evidence="4 5" key="1">
    <citation type="submission" date="2017-06" db="EMBL/GenBank/DDBJ databases">
        <title>Genome sequencing of cyanobaciteial culture collection at National Institute for Environmental Studies (NIES).</title>
        <authorList>
            <person name="Hirose Y."/>
            <person name="Shimura Y."/>
            <person name="Fujisawa T."/>
            <person name="Nakamura Y."/>
            <person name="Kawachi M."/>
        </authorList>
    </citation>
    <scope>NUCLEOTIDE SEQUENCE [LARGE SCALE GENOMIC DNA]</scope>
    <source>
        <strain evidence="4 5">NIES-267</strain>
        <plasmid evidence="5">Plasmid1 dna</plasmid>
    </source>
</reference>
<accession>A0A1Z4M2M3</accession>
<gene>
    <name evidence="4" type="ORF">NIES267_72440</name>
</gene>
<dbReference type="Pfam" id="PF03787">
    <property type="entry name" value="RAMPs"/>
    <property type="match status" value="1"/>
</dbReference>
<dbReference type="InterPro" id="IPR005537">
    <property type="entry name" value="RAMP_III_fam"/>
</dbReference>
<keyword evidence="1" id="KW-0051">Antiviral defense</keyword>
<dbReference type="AlphaFoldDB" id="A0A1Z4M2M3"/>
<dbReference type="Proteomes" id="UP000218418">
    <property type="component" value="Plasmid plasmid1"/>
</dbReference>
<evidence type="ECO:0000313" key="4">
    <source>
        <dbReference type="EMBL" id="BAY87720.1"/>
    </source>
</evidence>
<name>A0A1Z4M2M3_9CYAN</name>
<feature type="compositionally biased region" description="Low complexity" evidence="2">
    <location>
        <begin position="689"/>
        <end position="701"/>
    </location>
</feature>
<keyword evidence="4" id="KW-0614">Plasmid</keyword>
<proteinExistence type="predicted"/>
<dbReference type="EMBL" id="AP018228">
    <property type="protein sequence ID" value="BAY87720.1"/>
    <property type="molecule type" value="Genomic_DNA"/>
</dbReference>
<dbReference type="OrthoDB" id="5362408at2"/>
<evidence type="ECO:0000256" key="1">
    <source>
        <dbReference type="ARBA" id="ARBA00023118"/>
    </source>
</evidence>
<dbReference type="NCBIfam" id="TIGR03986">
    <property type="entry name" value="TIGR03986 family CRISPR-associated RAMP protein"/>
    <property type="match status" value="1"/>
</dbReference>
<evidence type="ECO:0000256" key="2">
    <source>
        <dbReference type="SAM" id="MobiDB-lite"/>
    </source>
</evidence>